<dbReference type="Proteomes" id="UP000292957">
    <property type="component" value="Unassembled WGS sequence"/>
</dbReference>
<evidence type="ECO:0000313" key="3">
    <source>
        <dbReference type="EMBL" id="TBU34369.1"/>
    </source>
</evidence>
<organism evidence="3">
    <name type="scientific">Dichomitus squalens</name>
    <dbReference type="NCBI Taxonomy" id="114155"/>
    <lineage>
        <taxon>Eukaryota</taxon>
        <taxon>Fungi</taxon>
        <taxon>Dikarya</taxon>
        <taxon>Basidiomycota</taxon>
        <taxon>Agaricomycotina</taxon>
        <taxon>Agaricomycetes</taxon>
        <taxon>Polyporales</taxon>
        <taxon>Polyporaceae</taxon>
        <taxon>Dichomitus</taxon>
    </lineage>
</organism>
<feature type="transmembrane region" description="Helical" evidence="2">
    <location>
        <begin position="154"/>
        <end position="175"/>
    </location>
</feature>
<protein>
    <recommendedName>
        <fullName evidence="4">Mid2 domain-containing protein</fullName>
    </recommendedName>
</protein>
<evidence type="ECO:0000256" key="2">
    <source>
        <dbReference type="SAM" id="Phobius"/>
    </source>
</evidence>
<feature type="region of interest" description="Disordered" evidence="1">
    <location>
        <begin position="1"/>
        <end position="96"/>
    </location>
</feature>
<keyword evidence="2" id="KW-0472">Membrane</keyword>
<feature type="compositionally biased region" description="Low complexity" evidence="1">
    <location>
        <begin position="196"/>
        <end position="213"/>
    </location>
</feature>
<feature type="compositionally biased region" description="Polar residues" evidence="1">
    <location>
        <begin position="66"/>
        <end position="76"/>
    </location>
</feature>
<feature type="region of interest" description="Disordered" evidence="1">
    <location>
        <begin position="125"/>
        <end position="146"/>
    </location>
</feature>
<accession>A0A4Q9N1M4</accession>
<evidence type="ECO:0000256" key="1">
    <source>
        <dbReference type="SAM" id="MobiDB-lite"/>
    </source>
</evidence>
<proteinExistence type="predicted"/>
<dbReference type="AlphaFoldDB" id="A0A4Q9N1M4"/>
<feature type="region of interest" description="Disordered" evidence="1">
    <location>
        <begin position="184"/>
        <end position="231"/>
    </location>
</feature>
<evidence type="ECO:0008006" key="4">
    <source>
        <dbReference type="Google" id="ProtNLM"/>
    </source>
</evidence>
<gene>
    <name evidence="3" type="ORF">BD311DRAFT_746024</name>
</gene>
<feature type="compositionally biased region" description="Polar residues" evidence="1">
    <location>
        <begin position="8"/>
        <end position="58"/>
    </location>
</feature>
<keyword evidence="2" id="KW-1133">Transmembrane helix</keyword>
<dbReference type="EMBL" id="ML143388">
    <property type="protein sequence ID" value="TBU34369.1"/>
    <property type="molecule type" value="Genomic_DNA"/>
</dbReference>
<keyword evidence="2" id="KW-0812">Transmembrane</keyword>
<reference evidence="3" key="1">
    <citation type="submission" date="2019-01" db="EMBL/GenBank/DDBJ databases">
        <title>Draft genome sequences of three monokaryotic isolates of the white-rot basidiomycete fungus Dichomitus squalens.</title>
        <authorList>
            <consortium name="DOE Joint Genome Institute"/>
            <person name="Lopez S.C."/>
            <person name="Andreopoulos B."/>
            <person name="Pangilinan J."/>
            <person name="Lipzen A."/>
            <person name="Riley R."/>
            <person name="Ahrendt S."/>
            <person name="Ng V."/>
            <person name="Barry K."/>
            <person name="Daum C."/>
            <person name="Grigoriev I.V."/>
            <person name="Hilden K.S."/>
            <person name="Makela M.R."/>
            <person name="de Vries R.P."/>
        </authorList>
    </citation>
    <scope>NUCLEOTIDE SEQUENCE [LARGE SCALE GENOMIC DNA]</scope>
    <source>
        <strain evidence="3">OM18370.1</strain>
    </source>
</reference>
<sequence>MGHHSRSHMTSIPTHVSTSKPDSTTSVAPTPFSNASLKNTTLPTSALTHSLPTSSRLSNLPVPEPSTHSTLPTIDTSPVARDPAHPPTTWSQTTPPLRTVATSTSVFTTVSTSSVVEVSTLLKSVTTTSTEPGLSESPSTAPLEASRELSGTQVAIPVGVLAGALVGVLAWFVWLKNRRRGIRRRTRGGPGLAGESSLSRASSRASSRTSSRASHTDLVQSREADAGSVHPSVYMDTFDHRIAAGQPLPPAYEDLPSRAP</sequence>
<name>A0A4Q9N1M4_9APHY</name>